<reference evidence="2 3" key="1">
    <citation type="journal article" date="2013" name="Nat. Genet.">
        <title>The genome of the hydatid tapeworm Echinococcus granulosus.</title>
        <authorList>
            <person name="Zheng H."/>
            <person name="Zhang W."/>
            <person name="Zhang L."/>
            <person name="Zhang Z."/>
            <person name="Li J."/>
            <person name="Lu G."/>
            <person name="Zhu Y."/>
            <person name="Wang Y."/>
            <person name="Huang Y."/>
            <person name="Liu J."/>
            <person name="Kang H."/>
            <person name="Chen J."/>
            <person name="Wang L."/>
            <person name="Chen A."/>
            <person name="Yu S."/>
            <person name="Gao Z."/>
            <person name="Jin L."/>
            <person name="Gu W."/>
            <person name="Wang Z."/>
            <person name="Zhao L."/>
            <person name="Shi B."/>
            <person name="Wen H."/>
            <person name="Lin R."/>
            <person name="Jones M.K."/>
            <person name="Brejova B."/>
            <person name="Vinar T."/>
            <person name="Zhao G."/>
            <person name="McManus D.P."/>
            <person name="Chen Z."/>
            <person name="Zhou Y."/>
            <person name="Wang S."/>
        </authorList>
    </citation>
    <scope>NUCLEOTIDE SEQUENCE [LARGE SCALE GENOMIC DNA]</scope>
</reference>
<gene>
    <name evidence="2" type="ORF">EGR_06599</name>
</gene>
<feature type="transmembrane region" description="Helical" evidence="1">
    <location>
        <begin position="37"/>
        <end position="60"/>
    </location>
</feature>
<dbReference type="CTD" id="36342314"/>
<dbReference type="EMBL" id="APAU02000060">
    <property type="protein sequence ID" value="EUB58510.1"/>
    <property type="molecule type" value="Genomic_DNA"/>
</dbReference>
<evidence type="ECO:0000313" key="2">
    <source>
        <dbReference type="EMBL" id="EUB58510.1"/>
    </source>
</evidence>
<dbReference type="Proteomes" id="UP000019149">
    <property type="component" value="Unassembled WGS sequence"/>
</dbReference>
<proteinExistence type="predicted"/>
<comment type="caution">
    <text evidence="2">The sequence shown here is derived from an EMBL/GenBank/DDBJ whole genome shotgun (WGS) entry which is preliminary data.</text>
</comment>
<keyword evidence="1" id="KW-0472">Membrane</keyword>
<dbReference type="AlphaFoldDB" id="W6UBM9"/>
<protein>
    <submittedName>
        <fullName evidence="2">Uncharacterized protein</fullName>
    </submittedName>
</protein>
<accession>W6UBM9</accession>
<evidence type="ECO:0000256" key="1">
    <source>
        <dbReference type="SAM" id="Phobius"/>
    </source>
</evidence>
<dbReference type="KEGG" id="egl:EGR_06599"/>
<dbReference type="GeneID" id="36342314"/>
<keyword evidence="3" id="KW-1185">Reference proteome</keyword>
<sequence>MRHEFVNAKHFCIKNVEEIFRLIVLAAFVLAEKGDYTYFMIDATVSCMLSPFGGIFLTILQNKSANLYIILHPSKGKYCDYVC</sequence>
<keyword evidence="1" id="KW-0812">Transmembrane</keyword>
<dbReference type="RefSeq" id="XP_024349706.1">
    <property type="nucleotide sequence ID" value="XM_024495848.1"/>
</dbReference>
<name>W6UBM9_ECHGR</name>
<organism evidence="2 3">
    <name type="scientific">Echinococcus granulosus</name>
    <name type="common">Hydatid tapeworm</name>
    <dbReference type="NCBI Taxonomy" id="6210"/>
    <lineage>
        <taxon>Eukaryota</taxon>
        <taxon>Metazoa</taxon>
        <taxon>Spiralia</taxon>
        <taxon>Lophotrochozoa</taxon>
        <taxon>Platyhelminthes</taxon>
        <taxon>Cestoda</taxon>
        <taxon>Eucestoda</taxon>
        <taxon>Cyclophyllidea</taxon>
        <taxon>Taeniidae</taxon>
        <taxon>Echinococcus</taxon>
        <taxon>Echinococcus granulosus group</taxon>
    </lineage>
</organism>
<evidence type="ECO:0000313" key="3">
    <source>
        <dbReference type="Proteomes" id="UP000019149"/>
    </source>
</evidence>
<keyword evidence="1" id="KW-1133">Transmembrane helix</keyword>